<protein>
    <submittedName>
        <fullName evidence="1">Uncharacterized protein</fullName>
    </submittedName>
</protein>
<dbReference type="EMBL" id="AP027080">
    <property type="protein sequence ID" value="BDU72342.1"/>
    <property type="molecule type" value="Genomic_DNA"/>
</dbReference>
<keyword evidence="2" id="KW-1185">Reference proteome</keyword>
<proteinExistence type="predicted"/>
<sequence>MTEQAEDKRMHFLAMVTNAGLANRVVVAARWWRDLPPSKRQKTPNSELLKDFRSWACL</sequence>
<reference evidence="2" key="1">
    <citation type="journal article" date="2023" name="Int. J. Syst. Evol. Microbiol.">
        <title>Mesoterricola silvestris gen. nov., sp. nov., Mesoterricola sediminis sp. nov., Geothrix oryzae sp. nov., Geothrix edaphica sp. nov., Geothrix rubra sp. nov., and Geothrix limicola sp. nov., six novel members of Acidobacteriota isolated from soils.</title>
        <authorList>
            <person name="Itoh H."/>
            <person name="Sugisawa Y."/>
            <person name="Mise K."/>
            <person name="Xu Z."/>
            <person name="Kuniyasu M."/>
            <person name="Ushijima N."/>
            <person name="Kawano K."/>
            <person name="Kobayashi E."/>
            <person name="Shiratori Y."/>
            <person name="Masuda Y."/>
            <person name="Senoo K."/>
        </authorList>
    </citation>
    <scope>NUCLEOTIDE SEQUENCE [LARGE SCALE GENOMIC DNA]</scope>
    <source>
        <strain evidence="2">W79</strain>
    </source>
</reference>
<dbReference type="KEGG" id="msil:METEAL_15160"/>
<name>A0AA48GJA4_9BACT</name>
<organism evidence="1 2">
    <name type="scientific">Mesoterricola silvestris</name>
    <dbReference type="NCBI Taxonomy" id="2927979"/>
    <lineage>
        <taxon>Bacteria</taxon>
        <taxon>Pseudomonadati</taxon>
        <taxon>Acidobacteriota</taxon>
        <taxon>Holophagae</taxon>
        <taxon>Holophagales</taxon>
        <taxon>Holophagaceae</taxon>
        <taxon>Mesoterricola</taxon>
    </lineage>
</organism>
<accession>A0AA48GJA4</accession>
<gene>
    <name evidence="1" type="ORF">METEAL_15160</name>
</gene>
<evidence type="ECO:0000313" key="1">
    <source>
        <dbReference type="EMBL" id="BDU72342.1"/>
    </source>
</evidence>
<dbReference type="AlphaFoldDB" id="A0AA48GJA4"/>
<dbReference type="Proteomes" id="UP001238179">
    <property type="component" value="Chromosome"/>
</dbReference>
<evidence type="ECO:0000313" key="2">
    <source>
        <dbReference type="Proteomes" id="UP001238179"/>
    </source>
</evidence>